<dbReference type="InterPro" id="IPR040457">
    <property type="entry name" value="GCP_C"/>
</dbReference>
<sequence>MFSPWQLGQDDADVLYLKSLSPNQPFDLTESITTHSEPTSTESITTTNSLSMDLDDKEEEEEECDEWSSEKPVPVYYKSLSWDNFNSSSFRHQPMKTPFLTEAPLDCFESILDATGYITVKERPLVISLIQAILGLPSIYFTWDSKLKCFKSVRSLRISGVTASSIQPIIDSILTFGSHMKAIEFVAKQCQLNPRQYGSTGVAFACCLLELLFNIQSSLIQLFDTLKDDLSILKVHQYVASLSAVCERLYKLCKINVAGGSVTNTRPYDFHIPFGAELLNLLYTEIQLFDLAHTGTSAFYRNVCLMMLCYTNLPYLNILSKWLGLESSGNVALEDPYQEFFICKAPEPCEPFEEYQIRPNTIFPYFINVDLAIHILRSGITLQLLRQAMPNHPLCFMDRRLPLKCRLRISDTSSYLQQIQHVCQRIREYNSGKNQDCIIDQKESVQDTVHIEDTTNPFHLPPWSEDRFEGEFLRNLKQFLELANANSSDIIPTSNTFVVLNYIEPIQAWCPILNESYMSTFLHEFKLQYHLSLLHDTFLLGNSAFVSSLESMVFESTRKIGLKSTERWSSQLFDINLSLRSILLETVKEDELFAFSVEKAKVLVDPNVFNAFDFLKLHYDARYPLNMVITSNVQLKYNRIFIFLLQLFRVAVTVKRIYSVLRTNELRLNGDTLNRLYQFRFQFDQFLCSLQGYVHDTVINETWHIFMDQIQELNRKTESSSSEYVSVIMQPHMFKSYHEHILDRILYQCFLKQSQQRIFQTLQPILEDMLIFANAIDSHCYSRSQQEDKLLTRCHHIFNDFQRHVRLFVRVLKVLEEKGTGRLGNILNSTNNEFRDLYGKHEAKKGLDVFVKDLLTRIDLNMYYEKPK</sequence>
<dbReference type="Pfam" id="PF04130">
    <property type="entry name" value="GCP_C_terminal"/>
    <property type="match status" value="1"/>
</dbReference>
<keyword evidence="10" id="KW-1185">Reference proteome</keyword>
<dbReference type="GO" id="GO:0000922">
    <property type="term" value="C:spindle pole"/>
    <property type="evidence" value="ECO:0007669"/>
    <property type="project" value="InterPro"/>
</dbReference>
<keyword evidence="3 5" id="KW-0493">Microtubule</keyword>
<dbReference type="Proteomes" id="UP000242254">
    <property type="component" value="Unassembled WGS sequence"/>
</dbReference>
<evidence type="ECO:0000256" key="1">
    <source>
        <dbReference type="ARBA" id="ARBA00010337"/>
    </source>
</evidence>
<name>A0A2G4T259_RHIZD</name>
<comment type="subcellular location">
    <subcellularLocation>
        <location evidence="5">Cytoplasm</location>
        <location evidence="5">Cytoskeleton</location>
        <location evidence="5">Microtubule organizing center</location>
    </subcellularLocation>
</comment>
<dbReference type="InterPro" id="IPR041470">
    <property type="entry name" value="GCP_N"/>
</dbReference>
<feature type="region of interest" description="Disordered" evidence="6">
    <location>
        <begin position="27"/>
        <end position="63"/>
    </location>
</feature>
<dbReference type="GO" id="GO:0005874">
    <property type="term" value="C:microtubule"/>
    <property type="evidence" value="ECO:0007669"/>
    <property type="project" value="UniProtKB-KW"/>
</dbReference>
<dbReference type="GO" id="GO:0000278">
    <property type="term" value="P:mitotic cell cycle"/>
    <property type="evidence" value="ECO:0007669"/>
    <property type="project" value="TreeGrafter"/>
</dbReference>
<feature type="compositionally biased region" description="Acidic residues" evidence="6">
    <location>
        <begin position="53"/>
        <end position="63"/>
    </location>
</feature>
<dbReference type="GO" id="GO:0007020">
    <property type="term" value="P:microtubule nucleation"/>
    <property type="evidence" value="ECO:0007669"/>
    <property type="project" value="InterPro"/>
</dbReference>
<comment type="similarity">
    <text evidence="1 5">Belongs to the TUBGCP family.</text>
</comment>
<dbReference type="InterPro" id="IPR042241">
    <property type="entry name" value="GCP_C_sf"/>
</dbReference>
<evidence type="ECO:0000259" key="7">
    <source>
        <dbReference type="Pfam" id="PF04130"/>
    </source>
</evidence>
<evidence type="ECO:0000313" key="10">
    <source>
        <dbReference type="Proteomes" id="UP000242254"/>
    </source>
</evidence>
<feature type="compositionally biased region" description="Low complexity" evidence="6">
    <location>
        <begin position="29"/>
        <end position="52"/>
    </location>
</feature>
<dbReference type="GO" id="GO:0031122">
    <property type="term" value="P:cytoplasmic microtubule organization"/>
    <property type="evidence" value="ECO:0007669"/>
    <property type="project" value="TreeGrafter"/>
</dbReference>
<dbReference type="RefSeq" id="XP_023468802.1">
    <property type="nucleotide sequence ID" value="XM_023608161.1"/>
</dbReference>
<proteinExistence type="inferred from homology"/>
<feature type="domain" description="Gamma tubulin complex component protein N-terminal" evidence="8">
    <location>
        <begin position="129"/>
        <end position="426"/>
    </location>
</feature>
<dbReference type="AlphaFoldDB" id="A0A2G4T259"/>
<dbReference type="EMBL" id="KZ303844">
    <property type="protein sequence ID" value="PHZ15094.1"/>
    <property type="molecule type" value="Genomic_DNA"/>
</dbReference>
<dbReference type="GO" id="GO:0051225">
    <property type="term" value="P:spindle assembly"/>
    <property type="evidence" value="ECO:0007669"/>
    <property type="project" value="TreeGrafter"/>
</dbReference>
<dbReference type="Gene3D" id="1.20.120.1900">
    <property type="entry name" value="Gamma-tubulin complex, C-terminal domain"/>
    <property type="match status" value="1"/>
</dbReference>
<dbReference type="PANTHER" id="PTHR19302">
    <property type="entry name" value="GAMMA TUBULIN COMPLEX PROTEIN"/>
    <property type="match status" value="1"/>
</dbReference>
<gene>
    <name evidence="9" type="ORF">RHIMIDRAFT_234468</name>
</gene>
<dbReference type="PANTHER" id="PTHR19302:SF70">
    <property type="entry name" value="GAMMA-TUBULIN COMPLEX COMPONENT 6"/>
    <property type="match status" value="1"/>
</dbReference>
<evidence type="ECO:0000256" key="3">
    <source>
        <dbReference type="ARBA" id="ARBA00022701"/>
    </source>
</evidence>
<dbReference type="InterPro" id="IPR007259">
    <property type="entry name" value="GCP"/>
</dbReference>
<dbReference type="GO" id="GO:0051321">
    <property type="term" value="P:meiotic cell cycle"/>
    <property type="evidence" value="ECO:0007669"/>
    <property type="project" value="TreeGrafter"/>
</dbReference>
<evidence type="ECO:0000313" key="9">
    <source>
        <dbReference type="EMBL" id="PHZ15094.1"/>
    </source>
</evidence>
<reference evidence="9 10" key="1">
    <citation type="journal article" date="2016" name="Proc. Natl. Acad. Sci. U.S.A.">
        <title>Lipid metabolic changes in an early divergent fungus govern the establishment of a mutualistic symbiosis with endobacteria.</title>
        <authorList>
            <person name="Lastovetsky O.A."/>
            <person name="Gaspar M.L."/>
            <person name="Mondo S.J."/>
            <person name="LaButti K.M."/>
            <person name="Sandor L."/>
            <person name="Grigoriev I.V."/>
            <person name="Henry S.A."/>
            <person name="Pawlowska T.E."/>
        </authorList>
    </citation>
    <scope>NUCLEOTIDE SEQUENCE [LARGE SCALE GENOMIC DNA]</scope>
    <source>
        <strain evidence="9 10">ATCC 52813</strain>
    </source>
</reference>
<dbReference type="GO" id="GO:0043015">
    <property type="term" value="F:gamma-tubulin binding"/>
    <property type="evidence" value="ECO:0007669"/>
    <property type="project" value="InterPro"/>
</dbReference>
<dbReference type="STRING" id="1340429.A0A2G4T259"/>
<keyword evidence="4 5" id="KW-0206">Cytoskeleton</keyword>
<keyword evidence="2 5" id="KW-0963">Cytoplasm</keyword>
<dbReference type="GeneID" id="35439151"/>
<feature type="domain" description="Gamma tubulin complex component C-terminal" evidence="7">
    <location>
        <begin position="527"/>
        <end position="864"/>
    </location>
</feature>
<evidence type="ECO:0000256" key="6">
    <source>
        <dbReference type="SAM" id="MobiDB-lite"/>
    </source>
</evidence>
<dbReference type="GO" id="GO:0051011">
    <property type="term" value="F:microtubule minus-end binding"/>
    <property type="evidence" value="ECO:0007669"/>
    <property type="project" value="TreeGrafter"/>
</dbReference>
<dbReference type="Pfam" id="PF17681">
    <property type="entry name" value="GCP_N_terminal"/>
    <property type="match status" value="1"/>
</dbReference>
<protein>
    <recommendedName>
        <fullName evidence="5">Spindle pole body component</fullName>
    </recommendedName>
</protein>
<accession>A0A2G4T259</accession>
<dbReference type="GO" id="GO:0005816">
    <property type="term" value="C:spindle pole body"/>
    <property type="evidence" value="ECO:0007669"/>
    <property type="project" value="UniProtKB-ARBA"/>
</dbReference>
<evidence type="ECO:0000256" key="2">
    <source>
        <dbReference type="ARBA" id="ARBA00022490"/>
    </source>
</evidence>
<evidence type="ECO:0000259" key="8">
    <source>
        <dbReference type="Pfam" id="PF17681"/>
    </source>
</evidence>
<evidence type="ECO:0000256" key="4">
    <source>
        <dbReference type="ARBA" id="ARBA00023212"/>
    </source>
</evidence>
<dbReference type="GO" id="GO:0000930">
    <property type="term" value="C:gamma-tubulin complex"/>
    <property type="evidence" value="ECO:0007669"/>
    <property type="project" value="TreeGrafter"/>
</dbReference>
<organism evidence="9 10">
    <name type="scientific">Rhizopus microsporus ATCC 52813</name>
    <dbReference type="NCBI Taxonomy" id="1340429"/>
    <lineage>
        <taxon>Eukaryota</taxon>
        <taxon>Fungi</taxon>
        <taxon>Fungi incertae sedis</taxon>
        <taxon>Mucoromycota</taxon>
        <taxon>Mucoromycotina</taxon>
        <taxon>Mucoromycetes</taxon>
        <taxon>Mucorales</taxon>
        <taxon>Mucorineae</taxon>
        <taxon>Rhizopodaceae</taxon>
        <taxon>Rhizopus</taxon>
    </lineage>
</organism>
<evidence type="ECO:0000256" key="5">
    <source>
        <dbReference type="RuleBase" id="RU363050"/>
    </source>
</evidence>